<keyword evidence="9" id="KW-0223">Dioxygenase</keyword>
<reference evidence="9 10" key="1">
    <citation type="submission" date="2020-04" db="EMBL/GenBank/DDBJ databases">
        <authorList>
            <person name="De Canck E."/>
        </authorList>
    </citation>
    <scope>NUCLEOTIDE SEQUENCE [LARGE SCALE GENOMIC DNA]</scope>
    <source>
        <strain evidence="9 10">LMG 29660</strain>
    </source>
</reference>
<dbReference type="InterPro" id="IPR050415">
    <property type="entry name" value="MRET"/>
</dbReference>
<dbReference type="PRINTS" id="PR00409">
    <property type="entry name" value="PHDIOXRDTASE"/>
</dbReference>
<keyword evidence="2" id="KW-0001">2Fe-2S</keyword>
<dbReference type="GO" id="GO:0046872">
    <property type="term" value="F:metal ion binding"/>
    <property type="evidence" value="ECO:0007669"/>
    <property type="project" value="UniProtKB-KW"/>
</dbReference>
<evidence type="ECO:0000256" key="3">
    <source>
        <dbReference type="ARBA" id="ARBA00022723"/>
    </source>
</evidence>
<dbReference type="PANTHER" id="PTHR47354">
    <property type="entry name" value="NADH OXIDOREDUCTASE HCR"/>
    <property type="match status" value="1"/>
</dbReference>
<dbReference type="Gene3D" id="2.40.30.10">
    <property type="entry name" value="Translation factors"/>
    <property type="match status" value="1"/>
</dbReference>
<evidence type="ECO:0000313" key="10">
    <source>
        <dbReference type="Proteomes" id="UP000494135"/>
    </source>
</evidence>
<dbReference type="SUPFAM" id="SSF63380">
    <property type="entry name" value="Riboflavin synthase domain-like"/>
    <property type="match status" value="1"/>
</dbReference>
<dbReference type="Gene3D" id="3.40.50.80">
    <property type="entry name" value="Nucleotide-binding domain of ferredoxin-NADP reductase (FNR) module"/>
    <property type="match status" value="1"/>
</dbReference>
<dbReference type="SUPFAM" id="SSF54292">
    <property type="entry name" value="2Fe-2S ferredoxin-like"/>
    <property type="match status" value="1"/>
</dbReference>
<evidence type="ECO:0000259" key="7">
    <source>
        <dbReference type="PROSITE" id="PS51085"/>
    </source>
</evidence>
<protein>
    <submittedName>
        <fullName evidence="9">Phthalate 4,5-dioxygenase oxygenase reductase subunit</fullName>
        <ecNumber evidence="9">1.14.12.7</ecNumber>
    </submittedName>
</protein>
<dbReference type="InterPro" id="IPR006058">
    <property type="entry name" value="2Fe2S_fd_BS"/>
</dbReference>
<evidence type="ECO:0000256" key="1">
    <source>
        <dbReference type="ARBA" id="ARBA00022630"/>
    </source>
</evidence>
<sequence>MDAMTRRQVRIVAKVTEACDICSFELVSLDGGALPRFSAGAHIDVHLPNGLVRQYSLCNNPTETHRYQIAVLLDTNSRGGSAAMHSLHVGQTIAVSAPKNHFPLVDNTHHSVLLAGGIGITPLLCMAEQLTSQDRSFELHYCTRSAERTAFVDRIRSAPFSDCVHIYYDDSPPSQRLDLPTLLAKRNSSGALYVCGPTGFMSWVIDTARSSGWPEPHLHREYFAAAPINTAGDGSFEVQIASTGAVIRVEANQTVISALSANGIKVPTSCEQGVCGACLTRVLEGTPEHRDLFLTAEEQAACDQFTPCCSRAKSSRLVLDL</sequence>
<evidence type="ECO:0000313" key="9">
    <source>
        <dbReference type="EMBL" id="CAB3764679.1"/>
    </source>
</evidence>
<dbReference type="InterPro" id="IPR039261">
    <property type="entry name" value="FNR_nucleotide-bd"/>
</dbReference>
<keyword evidence="6" id="KW-0411">Iron-sulfur</keyword>
<feature type="domain" description="FAD-binding FR-type" evidence="8">
    <location>
        <begin position="4"/>
        <end position="105"/>
    </location>
</feature>
<accession>A0A6J5EDW6</accession>
<dbReference type="GO" id="GO:0051537">
    <property type="term" value="F:2 iron, 2 sulfur cluster binding"/>
    <property type="evidence" value="ECO:0007669"/>
    <property type="project" value="UniProtKB-KW"/>
</dbReference>
<dbReference type="PROSITE" id="PS51085">
    <property type="entry name" value="2FE2S_FER_2"/>
    <property type="match status" value="1"/>
</dbReference>
<dbReference type="InterPro" id="IPR036010">
    <property type="entry name" value="2Fe-2S_ferredoxin-like_sf"/>
</dbReference>
<dbReference type="Proteomes" id="UP000494135">
    <property type="component" value="Unassembled WGS sequence"/>
</dbReference>
<evidence type="ECO:0000259" key="8">
    <source>
        <dbReference type="PROSITE" id="PS51384"/>
    </source>
</evidence>
<evidence type="ECO:0000256" key="4">
    <source>
        <dbReference type="ARBA" id="ARBA00023002"/>
    </source>
</evidence>
<organism evidence="9 10">
    <name type="scientific">Burkholderia puraquae</name>
    <dbReference type="NCBI Taxonomy" id="1904757"/>
    <lineage>
        <taxon>Bacteria</taxon>
        <taxon>Pseudomonadati</taxon>
        <taxon>Pseudomonadota</taxon>
        <taxon>Betaproteobacteria</taxon>
        <taxon>Burkholderiales</taxon>
        <taxon>Burkholderiaceae</taxon>
        <taxon>Burkholderia</taxon>
        <taxon>Burkholderia cepacia complex</taxon>
    </lineage>
</organism>
<dbReference type="CDD" id="cd06185">
    <property type="entry name" value="PDR_like"/>
    <property type="match status" value="1"/>
</dbReference>
<dbReference type="FunFam" id="3.10.20.30:FF:000034">
    <property type="entry name" value="Vanillate monooxygenase, oxidoreductase subunit"/>
    <property type="match status" value="1"/>
</dbReference>
<dbReference type="InterPro" id="IPR001041">
    <property type="entry name" value="2Fe-2S_ferredoxin-type"/>
</dbReference>
<gene>
    <name evidence="9" type="primary">pht2</name>
    <name evidence="9" type="ORF">LMG29660_05053</name>
</gene>
<evidence type="ECO:0000256" key="2">
    <source>
        <dbReference type="ARBA" id="ARBA00022714"/>
    </source>
</evidence>
<dbReference type="AlphaFoldDB" id="A0A6J5EDW6"/>
<feature type="domain" description="2Fe-2S ferredoxin-type" evidence="7">
    <location>
        <begin position="236"/>
        <end position="321"/>
    </location>
</feature>
<dbReference type="CDD" id="cd00207">
    <property type="entry name" value="fer2"/>
    <property type="match status" value="1"/>
</dbReference>
<keyword evidence="5" id="KW-0408">Iron</keyword>
<evidence type="ECO:0000256" key="5">
    <source>
        <dbReference type="ARBA" id="ARBA00023004"/>
    </source>
</evidence>
<dbReference type="SUPFAM" id="SSF52343">
    <property type="entry name" value="Ferredoxin reductase-like, C-terminal NADP-linked domain"/>
    <property type="match status" value="1"/>
</dbReference>
<evidence type="ECO:0000256" key="6">
    <source>
        <dbReference type="ARBA" id="ARBA00023014"/>
    </source>
</evidence>
<dbReference type="GO" id="GO:0018620">
    <property type="term" value="F:phthalate 4,5-dioxygenase activity"/>
    <property type="evidence" value="ECO:0007669"/>
    <property type="project" value="UniProtKB-EC"/>
</dbReference>
<keyword evidence="1" id="KW-0285">Flavoprotein</keyword>
<dbReference type="EMBL" id="CADIKG010000015">
    <property type="protein sequence ID" value="CAB3764679.1"/>
    <property type="molecule type" value="Genomic_DNA"/>
</dbReference>
<dbReference type="PROSITE" id="PS51384">
    <property type="entry name" value="FAD_FR"/>
    <property type="match status" value="1"/>
</dbReference>
<dbReference type="PANTHER" id="PTHR47354:SF1">
    <property type="entry name" value="CARNITINE MONOOXYGENASE REDUCTASE SUBUNIT"/>
    <property type="match status" value="1"/>
</dbReference>
<dbReference type="PROSITE" id="PS00197">
    <property type="entry name" value="2FE2S_FER_1"/>
    <property type="match status" value="1"/>
</dbReference>
<keyword evidence="3" id="KW-0479">Metal-binding</keyword>
<dbReference type="EC" id="1.14.12.7" evidence="9"/>
<name>A0A6J5EDW6_9BURK</name>
<dbReference type="InterPro" id="IPR012675">
    <property type="entry name" value="Beta-grasp_dom_sf"/>
</dbReference>
<dbReference type="Gene3D" id="3.10.20.30">
    <property type="match status" value="1"/>
</dbReference>
<dbReference type="InterPro" id="IPR017927">
    <property type="entry name" value="FAD-bd_FR_type"/>
</dbReference>
<proteinExistence type="predicted"/>
<dbReference type="Pfam" id="PF00111">
    <property type="entry name" value="Fer2"/>
    <property type="match status" value="1"/>
</dbReference>
<keyword evidence="4 9" id="KW-0560">Oxidoreductase</keyword>
<dbReference type="InterPro" id="IPR017938">
    <property type="entry name" value="Riboflavin_synthase-like_b-brl"/>
</dbReference>